<gene>
    <name evidence="2" type="ORF">J2I48_19300</name>
</gene>
<sequence>MTPRMLNVGFIDRLIRGLLAIDLLALCLASFIQGSVVGLALMLAAYAAYSGLTGNCPVYAMLGLNTRQRTEP</sequence>
<evidence type="ECO:0000313" key="3">
    <source>
        <dbReference type="Proteomes" id="UP000664795"/>
    </source>
</evidence>
<evidence type="ECO:0000259" key="1">
    <source>
        <dbReference type="Pfam" id="PF11127"/>
    </source>
</evidence>
<dbReference type="InterPro" id="IPR021309">
    <property type="entry name" value="YgaP-like_TM"/>
</dbReference>
<accession>A0A939GA86</accession>
<keyword evidence="3" id="KW-1185">Reference proteome</keyword>
<feature type="domain" description="Inner membrane protein YgaP-like transmembrane" evidence="1">
    <location>
        <begin position="6"/>
        <end position="68"/>
    </location>
</feature>
<dbReference type="RefSeq" id="WP_207337127.1">
    <property type="nucleotide sequence ID" value="NZ_JAFMYU010000017.1"/>
</dbReference>
<dbReference type="Pfam" id="PF11127">
    <property type="entry name" value="YgaP-like_TM"/>
    <property type="match status" value="1"/>
</dbReference>
<protein>
    <submittedName>
        <fullName evidence="2">DUF2892 domain-containing protein</fullName>
    </submittedName>
</protein>
<organism evidence="2 3">
    <name type="scientific">Fibrella aquatilis</name>
    <dbReference type="NCBI Taxonomy" id="2817059"/>
    <lineage>
        <taxon>Bacteria</taxon>
        <taxon>Pseudomonadati</taxon>
        <taxon>Bacteroidota</taxon>
        <taxon>Cytophagia</taxon>
        <taxon>Cytophagales</taxon>
        <taxon>Spirosomataceae</taxon>
        <taxon>Fibrella</taxon>
    </lineage>
</organism>
<comment type="caution">
    <text evidence="2">The sequence shown here is derived from an EMBL/GenBank/DDBJ whole genome shotgun (WGS) entry which is preliminary data.</text>
</comment>
<proteinExistence type="predicted"/>
<dbReference type="Proteomes" id="UP000664795">
    <property type="component" value="Unassembled WGS sequence"/>
</dbReference>
<dbReference type="AlphaFoldDB" id="A0A939GA86"/>
<evidence type="ECO:0000313" key="2">
    <source>
        <dbReference type="EMBL" id="MBO0933165.1"/>
    </source>
</evidence>
<name>A0A939GA86_9BACT</name>
<reference evidence="2 3" key="1">
    <citation type="submission" date="2021-03" db="EMBL/GenBank/DDBJ databases">
        <title>Fibrella sp. HMF5036 genome sequencing and assembly.</title>
        <authorList>
            <person name="Kang H."/>
            <person name="Kim H."/>
            <person name="Bae S."/>
            <person name="Joh K."/>
        </authorList>
    </citation>
    <scope>NUCLEOTIDE SEQUENCE [LARGE SCALE GENOMIC DNA]</scope>
    <source>
        <strain evidence="2 3">HMF5036</strain>
    </source>
</reference>
<dbReference type="EMBL" id="JAFMYU010000017">
    <property type="protein sequence ID" value="MBO0933165.1"/>
    <property type="molecule type" value="Genomic_DNA"/>
</dbReference>